<dbReference type="SUPFAM" id="SSF54060">
    <property type="entry name" value="His-Me finger endonucleases"/>
    <property type="match status" value="1"/>
</dbReference>
<keyword evidence="1" id="KW-0255">Endonuclease</keyword>
<accession>A0A8S5Q2X3</accession>
<keyword evidence="1" id="KW-0540">Nuclease</keyword>
<organism evidence="1">
    <name type="scientific">Siphoviridae sp. ctVif31</name>
    <dbReference type="NCBI Taxonomy" id="2825532"/>
    <lineage>
        <taxon>Viruses</taxon>
        <taxon>Duplodnaviria</taxon>
        <taxon>Heunggongvirae</taxon>
        <taxon>Uroviricota</taxon>
        <taxon>Caudoviricetes</taxon>
    </lineage>
</organism>
<name>A0A8S5Q2X3_9CAUD</name>
<protein>
    <submittedName>
        <fullName evidence="1">Homing endonuclease</fullName>
    </submittedName>
</protein>
<dbReference type="EMBL" id="BK015567">
    <property type="protein sequence ID" value="DAE13506.1"/>
    <property type="molecule type" value="Genomic_DNA"/>
</dbReference>
<dbReference type="InterPro" id="IPR044925">
    <property type="entry name" value="His-Me_finger_sf"/>
</dbReference>
<sequence>MVKTQRKIEIINDCSAIVDYEELAKAILWYSRKPTVSKKHIFMFGNYPAVSIGKEKIHIHRLMMMYWLKCKIPREFAVHHINENKLDSRKENLSVVLNSTHISKHTKGKIVSDKVRNRIIAYNKGRKGTRQPFHRKDITYANIKGMLDKGYSLNKIAKILECDWSTVKARVNDLNNNPELLQEESDE</sequence>
<keyword evidence="1" id="KW-0378">Hydrolase</keyword>
<dbReference type="GO" id="GO:0004519">
    <property type="term" value="F:endonuclease activity"/>
    <property type="evidence" value="ECO:0007669"/>
    <property type="project" value="UniProtKB-KW"/>
</dbReference>
<reference evidence="1" key="1">
    <citation type="journal article" date="2021" name="Proc. Natl. Acad. Sci. U.S.A.">
        <title>A Catalog of Tens of Thousands of Viruses from Human Metagenomes Reveals Hidden Associations with Chronic Diseases.</title>
        <authorList>
            <person name="Tisza M.J."/>
            <person name="Buck C.B."/>
        </authorList>
    </citation>
    <scope>NUCLEOTIDE SEQUENCE</scope>
    <source>
        <strain evidence="1">CtVif31</strain>
    </source>
</reference>
<dbReference type="Gene3D" id="3.90.75.20">
    <property type="match status" value="1"/>
</dbReference>
<proteinExistence type="predicted"/>
<evidence type="ECO:0000313" key="1">
    <source>
        <dbReference type="EMBL" id="DAE13506.1"/>
    </source>
</evidence>